<gene>
    <name evidence="5" type="ORF">EBN03_18320</name>
</gene>
<feature type="domain" description="Cell envelope-related transcriptional attenuator" evidence="4">
    <location>
        <begin position="156"/>
        <end position="325"/>
    </location>
</feature>
<evidence type="ECO:0000256" key="3">
    <source>
        <dbReference type="SAM" id="Phobius"/>
    </source>
</evidence>
<dbReference type="PANTHER" id="PTHR33392:SF6">
    <property type="entry name" value="POLYISOPRENYL-TEICHOIC ACID--PEPTIDOGLYCAN TEICHOIC ACID TRANSFERASE TAGU"/>
    <property type="match status" value="1"/>
</dbReference>
<feature type="compositionally biased region" description="Low complexity" evidence="2">
    <location>
        <begin position="32"/>
        <end position="45"/>
    </location>
</feature>
<keyword evidence="3" id="KW-0472">Membrane</keyword>
<proteinExistence type="inferred from homology"/>
<evidence type="ECO:0000259" key="4">
    <source>
        <dbReference type="Pfam" id="PF03816"/>
    </source>
</evidence>
<dbReference type="EMBL" id="RFFH01000007">
    <property type="protein sequence ID" value="RMI31319.1"/>
    <property type="molecule type" value="Genomic_DNA"/>
</dbReference>
<protein>
    <submittedName>
        <fullName evidence="5">LytR family transcriptional regulator</fullName>
    </submittedName>
</protein>
<organism evidence="5 6">
    <name type="scientific">Nocardia stercoris</name>
    <dbReference type="NCBI Taxonomy" id="2483361"/>
    <lineage>
        <taxon>Bacteria</taxon>
        <taxon>Bacillati</taxon>
        <taxon>Actinomycetota</taxon>
        <taxon>Actinomycetes</taxon>
        <taxon>Mycobacteriales</taxon>
        <taxon>Nocardiaceae</taxon>
        <taxon>Nocardia</taxon>
    </lineage>
</organism>
<evidence type="ECO:0000313" key="5">
    <source>
        <dbReference type="EMBL" id="RMI31319.1"/>
    </source>
</evidence>
<evidence type="ECO:0000256" key="2">
    <source>
        <dbReference type="SAM" id="MobiDB-lite"/>
    </source>
</evidence>
<reference evidence="5 6" key="1">
    <citation type="submission" date="2018-10" db="EMBL/GenBank/DDBJ databases">
        <title>Isolation from cow dung.</title>
        <authorList>
            <person name="Ling L."/>
        </authorList>
    </citation>
    <scope>NUCLEOTIDE SEQUENCE [LARGE SCALE GENOMIC DNA]</scope>
    <source>
        <strain evidence="5 6">NEAU-LL90</strain>
    </source>
</reference>
<feature type="compositionally biased region" description="Low complexity" evidence="2">
    <location>
        <begin position="418"/>
        <end position="429"/>
    </location>
</feature>
<dbReference type="PANTHER" id="PTHR33392">
    <property type="entry name" value="POLYISOPRENYL-TEICHOIC ACID--PEPTIDOGLYCAN TEICHOIC ACID TRANSFERASE TAGU"/>
    <property type="match status" value="1"/>
</dbReference>
<keyword evidence="3" id="KW-1133">Transmembrane helix</keyword>
<dbReference type="InterPro" id="IPR004474">
    <property type="entry name" value="LytR_CpsA_psr"/>
</dbReference>
<comment type="similarity">
    <text evidence="1">Belongs to the LytR/CpsA/Psr (LCP) family.</text>
</comment>
<evidence type="ECO:0000313" key="6">
    <source>
        <dbReference type="Proteomes" id="UP000279275"/>
    </source>
</evidence>
<feature type="compositionally biased region" description="Low complexity" evidence="2">
    <location>
        <begin position="1"/>
        <end position="12"/>
    </location>
</feature>
<comment type="caution">
    <text evidence="5">The sequence shown here is derived from an EMBL/GenBank/DDBJ whole genome shotgun (WGS) entry which is preliminary data.</text>
</comment>
<sequence>MQGDGPRPAGNGRRPGGSQPRWTGAPQDRRSPGPQGQRPPLRRSQIQPGPGYGVPHREPDLAPARRPRRWWRITRLVLLVLVVALVALFGYSAQRFADMSGTMASSHALDGAPSSAGGTNILLMGLDTRKDQDGQQLPADILDQLHAGDGQEGGYNTNTLILIHLPAVGGKAQAFSIPRDDAVQVHGYGMLKIKEAYGNAKATAESAAVQQGITDKHQLETIGREAGRKLELQTVSELTGVAIDHFAEVSLAGFYDLAAALGGVKVCLNNPVDDSDYSGAVFPAGVQTLDGAQSLAFVRQRHGLPNGDLDRTHRQQAFLSSASHSIRSLGTLGNPAKTGDIMAAAKRDIVIDSRWNALSMAMQLRSLTGGNTVFQTLPIEGFYTVNGESANRIDPDAIKAIVKATFAGTATDGGTGTPTGTSAGSISDAGTGGAPGDGPSGPPVQADSNDGVPCVN</sequence>
<feature type="region of interest" description="Disordered" evidence="2">
    <location>
        <begin position="409"/>
        <end position="456"/>
    </location>
</feature>
<name>A0A3M2L0R5_9NOCA</name>
<feature type="transmembrane region" description="Helical" evidence="3">
    <location>
        <begin position="73"/>
        <end position="93"/>
    </location>
</feature>
<dbReference type="Pfam" id="PF03816">
    <property type="entry name" value="LytR_cpsA_psr"/>
    <property type="match status" value="1"/>
</dbReference>
<dbReference type="Proteomes" id="UP000279275">
    <property type="component" value="Unassembled WGS sequence"/>
</dbReference>
<keyword evidence="3" id="KW-0812">Transmembrane</keyword>
<dbReference type="NCBIfam" id="TIGR00350">
    <property type="entry name" value="lytR_cpsA_psr"/>
    <property type="match status" value="1"/>
</dbReference>
<feature type="region of interest" description="Disordered" evidence="2">
    <location>
        <begin position="1"/>
        <end position="61"/>
    </location>
</feature>
<evidence type="ECO:0000256" key="1">
    <source>
        <dbReference type="ARBA" id="ARBA00006068"/>
    </source>
</evidence>
<dbReference type="Gene3D" id="3.40.630.190">
    <property type="entry name" value="LCP protein"/>
    <property type="match status" value="1"/>
</dbReference>
<keyword evidence="6" id="KW-1185">Reference proteome</keyword>
<dbReference type="InterPro" id="IPR050922">
    <property type="entry name" value="LytR/CpsA/Psr_CW_biosynth"/>
</dbReference>
<dbReference type="AlphaFoldDB" id="A0A3M2L0R5"/>
<accession>A0A3M2L0R5</accession>
<feature type="compositionally biased region" description="Gly residues" evidence="2">
    <location>
        <begin position="430"/>
        <end position="439"/>
    </location>
</feature>